<evidence type="ECO:0000313" key="2">
    <source>
        <dbReference type="Proteomes" id="UP001295423"/>
    </source>
</evidence>
<organism evidence="1 2">
    <name type="scientific">Cylindrotheca closterium</name>
    <dbReference type="NCBI Taxonomy" id="2856"/>
    <lineage>
        <taxon>Eukaryota</taxon>
        <taxon>Sar</taxon>
        <taxon>Stramenopiles</taxon>
        <taxon>Ochrophyta</taxon>
        <taxon>Bacillariophyta</taxon>
        <taxon>Bacillariophyceae</taxon>
        <taxon>Bacillariophycidae</taxon>
        <taxon>Bacillariales</taxon>
        <taxon>Bacillariaceae</taxon>
        <taxon>Cylindrotheca</taxon>
    </lineage>
</organism>
<keyword evidence="2" id="KW-1185">Reference proteome</keyword>
<dbReference type="AlphaFoldDB" id="A0AAD2CTH5"/>
<proteinExistence type="predicted"/>
<name>A0AAD2CTH5_9STRA</name>
<sequence length="184" mass="21037">MLRVVSRFAGRPQVTAPFASLTSTATATAATPFTPFTTTRLLSSTSKSNDDKYFQRTSFVHPLSQVVLEYLQAKKGGWLLQQGLDRHLTINPDGSFQLQYANEDPNVNQARIFTTYDRMEAKHYLVVQKGYLNERYLLQDNKASPWHANKKSVYDRIHVSVDELIHAVERVDGLQREKNFSSRK</sequence>
<dbReference type="EMBL" id="CAKOGP040001446">
    <property type="protein sequence ID" value="CAJ1945569.1"/>
    <property type="molecule type" value="Genomic_DNA"/>
</dbReference>
<dbReference type="Proteomes" id="UP001295423">
    <property type="component" value="Unassembled WGS sequence"/>
</dbReference>
<reference evidence="1" key="1">
    <citation type="submission" date="2023-08" db="EMBL/GenBank/DDBJ databases">
        <authorList>
            <person name="Audoor S."/>
            <person name="Bilcke G."/>
        </authorList>
    </citation>
    <scope>NUCLEOTIDE SEQUENCE</scope>
</reference>
<gene>
    <name evidence="1" type="ORF">CYCCA115_LOCUS9713</name>
</gene>
<accession>A0AAD2CTH5</accession>
<protein>
    <submittedName>
        <fullName evidence="1">Uncharacterized protein</fullName>
    </submittedName>
</protein>
<evidence type="ECO:0000313" key="1">
    <source>
        <dbReference type="EMBL" id="CAJ1945569.1"/>
    </source>
</evidence>
<comment type="caution">
    <text evidence="1">The sequence shown here is derived from an EMBL/GenBank/DDBJ whole genome shotgun (WGS) entry which is preliminary data.</text>
</comment>